<dbReference type="GeneID" id="45657481"/>
<keyword evidence="2" id="KW-1185">Reference proteome</keyword>
<accession>A0A1G5RJV2</accession>
<protein>
    <submittedName>
        <fullName evidence="1">Immunity protein 42</fullName>
    </submittedName>
</protein>
<proteinExistence type="predicted"/>
<dbReference type="Pfam" id="PF15593">
    <property type="entry name" value="Imm42"/>
    <property type="match status" value="1"/>
</dbReference>
<sequence length="157" mass="17923">MIIGDPYQIAIHIEQIDVLCSPSGMFNFIINDTLVPGKGVTMDLYMVISELKESLKDGMHKNLRDVGNIPLSDLDFSEGEQENFIPLSSELSDYGFIFWLGFDGDEDRLIYTTNYEKTFQEERYPRGTIEKLIRDLPLAEDLVMKKTGAFINTELKS</sequence>
<reference evidence="2" key="1">
    <citation type="submission" date="2016-10" db="EMBL/GenBank/DDBJ databases">
        <authorList>
            <person name="Varghese N."/>
            <person name="Submissions S."/>
        </authorList>
    </citation>
    <scope>NUCLEOTIDE SEQUENCE [LARGE SCALE GENOMIC DNA]</scope>
    <source>
        <strain evidence="2">ATCC 29999</strain>
    </source>
</reference>
<dbReference type="AlphaFoldDB" id="A0A1G5RJV2"/>
<dbReference type="OrthoDB" id="9011866at2"/>
<dbReference type="EMBL" id="FMWJ01000053">
    <property type="protein sequence ID" value="SCZ74296.1"/>
    <property type="molecule type" value="Genomic_DNA"/>
</dbReference>
<dbReference type="Proteomes" id="UP000183223">
    <property type="component" value="Unassembled WGS sequence"/>
</dbReference>
<dbReference type="InterPro" id="IPR028958">
    <property type="entry name" value="Imm42"/>
</dbReference>
<gene>
    <name evidence="1" type="ORF">SAMN02982990_04592</name>
</gene>
<dbReference type="RefSeq" id="WP_049584594.1">
    <property type="nucleotide sequence ID" value="NZ_CAWQXX010000012.1"/>
</dbReference>
<organism evidence="1 2">
    <name type="scientific">Photorhabdus luminescens</name>
    <name type="common">Xenorhabdus luminescens</name>
    <dbReference type="NCBI Taxonomy" id="29488"/>
    <lineage>
        <taxon>Bacteria</taxon>
        <taxon>Pseudomonadati</taxon>
        <taxon>Pseudomonadota</taxon>
        <taxon>Gammaproteobacteria</taxon>
        <taxon>Enterobacterales</taxon>
        <taxon>Morganellaceae</taxon>
        <taxon>Photorhabdus</taxon>
    </lineage>
</organism>
<evidence type="ECO:0000313" key="2">
    <source>
        <dbReference type="Proteomes" id="UP000183223"/>
    </source>
</evidence>
<evidence type="ECO:0000313" key="1">
    <source>
        <dbReference type="EMBL" id="SCZ74296.1"/>
    </source>
</evidence>
<name>A0A1G5RJV2_PHOLU</name>